<keyword evidence="2" id="KW-1185">Reference proteome</keyword>
<evidence type="ECO:0000313" key="1">
    <source>
        <dbReference type="EMBL" id="KAK0627356.1"/>
    </source>
</evidence>
<dbReference type="EMBL" id="JAULSU010000002">
    <property type="protein sequence ID" value="KAK0627356.1"/>
    <property type="molecule type" value="Genomic_DNA"/>
</dbReference>
<sequence>MPSLSLTYRTTMPGLPSWVPDWTVESTATTPCIELAGSAEMVTANNLSLGWNAAQIHPYEECSRTHYYARLRFRAAREALDAKSAAIAAILNTGFSLPVPKIEILHDEKLLSVSDRYLDRVQSMSCGMSSGLDATQTSSNESLQRRKALVRWLNLARSVGYNNTPGETGTVPASFLRTISGDLAFDWTDVVDTRMPEQTLTDKSPCRTWLTCPCG</sequence>
<dbReference type="Proteomes" id="UP001175000">
    <property type="component" value="Unassembled WGS sequence"/>
</dbReference>
<evidence type="ECO:0000313" key="2">
    <source>
        <dbReference type="Proteomes" id="UP001175000"/>
    </source>
</evidence>
<proteinExistence type="predicted"/>
<gene>
    <name evidence="1" type="ORF">B0T14DRAFT_135145</name>
</gene>
<name>A0AA39X569_9PEZI</name>
<comment type="caution">
    <text evidence="1">The sequence shown here is derived from an EMBL/GenBank/DDBJ whole genome shotgun (WGS) entry which is preliminary data.</text>
</comment>
<reference evidence="1" key="1">
    <citation type="submission" date="2023-06" db="EMBL/GenBank/DDBJ databases">
        <title>Genome-scale phylogeny and comparative genomics of the fungal order Sordariales.</title>
        <authorList>
            <consortium name="Lawrence Berkeley National Laboratory"/>
            <person name="Hensen N."/>
            <person name="Bonometti L."/>
            <person name="Westerberg I."/>
            <person name="Brannstrom I.O."/>
            <person name="Guillou S."/>
            <person name="Cros-Aarteil S."/>
            <person name="Calhoun S."/>
            <person name="Haridas S."/>
            <person name="Kuo A."/>
            <person name="Mondo S."/>
            <person name="Pangilinan J."/>
            <person name="Riley R."/>
            <person name="Labutti K."/>
            <person name="Andreopoulos B."/>
            <person name="Lipzen A."/>
            <person name="Chen C."/>
            <person name="Yanf M."/>
            <person name="Daum C."/>
            <person name="Ng V."/>
            <person name="Clum A."/>
            <person name="Steindorff A."/>
            <person name="Ohm R."/>
            <person name="Martin F."/>
            <person name="Silar P."/>
            <person name="Natvig D."/>
            <person name="Lalanne C."/>
            <person name="Gautier V."/>
            <person name="Ament-Velasquez S.L."/>
            <person name="Kruys A."/>
            <person name="Hutchinson M.I."/>
            <person name="Powell A.J."/>
            <person name="Barry K."/>
            <person name="Miller A.N."/>
            <person name="Grigoriev I.V."/>
            <person name="Debuchy R."/>
            <person name="Gladieux P."/>
            <person name="Thoren M.H."/>
            <person name="Johannesson H."/>
        </authorList>
    </citation>
    <scope>NUCLEOTIDE SEQUENCE</scope>
    <source>
        <strain evidence="1">CBS 606.72</strain>
    </source>
</reference>
<organism evidence="1 2">
    <name type="scientific">Immersiella caudata</name>
    <dbReference type="NCBI Taxonomy" id="314043"/>
    <lineage>
        <taxon>Eukaryota</taxon>
        <taxon>Fungi</taxon>
        <taxon>Dikarya</taxon>
        <taxon>Ascomycota</taxon>
        <taxon>Pezizomycotina</taxon>
        <taxon>Sordariomycetes</taxon>
        <taxon>Sordariomycetidae</taxon>
        <taxon>Sordariales</taxon>
        <taxon>Lasiosphaeriaceae</taxon>
        <taxon>Immersiella</taxon>
    </lineage>
</organism>
<accession>A0AA39X569</accession>
<dbReference type="AlphaFoldDB" id="A0AA39X569"/>
<protein>
    <submittedName>
        <fullName evidence="1">Uncharacterized protein</fullName>
    </submittedName>
</protein>